<evidence type="ECO:0000259" key="4">
    <source>
        <dbReference type="Pfam" id="PF02882"/>
    </source>
</evidence>
<feature type="domain" description="Tetrahydrofolate dehydrogenase/cyclohydrolase NAD(P)-binding" evidence="4">
    <location>
        <begin position="1"/>
        <end position="41"/>
    </location>
</feature>
<dbReference type="GO" id="GO:0035999">
    <property type="term" value="P:tetrahydrofolate interconversion"/>
    <property type="evidence" value="ECO:0007669"/>
    <property type="project" value="TreeGrafter"/>
</dbReference>
<reference evidence="5 7" key="1">
    <citation type="submission" date="2018-10" db="EMBL/GenBank/DDBJ databases">
        <title>Rhodobacter sp . BO-81.</title>
        <authorList>
            <person name="Im W.T."/>
        </authorList>
    </citation>
    <scope>NUCLEOTIDE SEQUENCE [LARGE SCALE GENOMIC DNA]</scope>
    <source>
        <strain evidence="5 7">BO-81</strain>
    </source>
</reference>
<evidence type="ECO:0000256" key="1">
    <source>
        <dbReference type="ARBA" id="ARBA00012776"/>
    </source>
</evidence>
<organism evidence="5 7">
    <name type="scientific">Paenirhodobacter hankyongi</name>
    <dbReference type="NCBI Taxonomy" id="2294033"/>
    <lineage>
        <taxon>Bacteria</taxon>
        <taxon>Pseudomonadati</taxon>
        <taxon>Pseudomonadota</taxon>
        <taxon>Alphaproteobacteria</taxon>
        <taxon>Rhodobacterales</taxon>
        <taxon>Rhodobacter group</taxon>
        <taxon>Paenirhodobacter</taxon>
    </lineage>
</organism>
<dbReference type="PROSITE" id="PS00767">
    <property type="entry name" value="THF_DHG_CYH_2"/>
    <property type="match status" value="1"/>
</dbReference>
<dbReference type="PANTHER" id="PTHR48099">
    <property type="entry name" value="C-1-TETRAHYDROFOLATE SYNTHASE, CYTOPLASMIC-RELATED"/>
    <property type="match status" value="1"/>
</dbReference>
<dbReference type="AlphaFoldDB" id="A0A421BJC4"/>
<dbReference type="InterPro" id="IPR020867">
    <property type="entry name" value="THF_DH/CycHdrlase_CS"/>
</dbReference>
<keyword evidence="3" id="KW-0560">Oxidoreductase</keyword>
<dbReference type="GO" id="GO:0005829">
    <property type="term" value="C:cytosol"/>
    <property type="evidence" value="ECO:0007669"/>
    <property type="project" value="TreeGrafter"/>
</dbReference>
<evidence type="ECO:0000256" key="2">
    <source>
        <dbReference type="ARBA" id="ARBA00022801"/>
    </source>
</evidence>
<accession>A0A421BJC4</accession>
<keyword evidence="7" id="KW-1185">Reference proteome</keyword>
<dbReference type="SUPFAM" id="SSF51735">
    <property type="entry name" value="NAD(P)-binding Rossmann-fold domains"/>
    <property type="match status" value="1"/>
</dbReference>
<name>A0A421BJC4_9RHOB</name>
<dbReference type="EMBL" id="RCHI01000011">
    <property type="protein sequence ID" value="RLL64196.1"/>
    <property type="molecule type" value="Genomic_DNA"/>
</dbReference>
<evidence type="ECO:0000256" key="3">
    <source>
        <dbReference type="ARBA" id="ARBA00023002"/>
    </source>
</evidence>
<evidence type="ECO:0000313" key="5">
    <source>
        <dbReference type="EMBL" id="RLL61932.1"/>
    </source>
</evidence>
<evidence type="ECO:0000313" key="6">
    <source>
        <dbReference type="EMBL" id="RLL64196.1"/>
    </source>
</evidence>
<dbReference type="EMBL" id="RCHI01000026">
    <property type="protein sequence ID" value="RLL61932.1"/>
    <property type="molecule type" value="Genomic_DNA"/>
</dbReference>
<feature type="non-terminal residue" evidence="5">
    <location>
        <position position="1"/>
    </location>
</feature>
<dbReference type="InterPro" id="IPR036291">
    <property type="entry name" value="NAD(P)-bd_dom_sf"/>
</dbReference>
<dbReference type="GO" id="GO:0004488">
    <property type="term" value="F:methylenetetrahydrofolate dehydrogenase (NADP+) activity"/>
    <property type="evidence" value="ECO:0007669"/>
    <property type="project" value="InterPro"/>
</dbReference>
<sequence length="53" mass="5099">VGDVDFASASQVAGAITPVPGGVGPMTIACLLANTLTACCRANGLPEPEGLTA</sequence>
<dbReference type="EC" id="3.5.4.9" evidence="1"/>
<dbReference type="Gene3D" id="3.40.50.10860">
    <property type="entry name" value="Leucine Dehydrogenase, chain A, domain 1"/>
    <property type="match status" value="1"/>
</dbReference>
<evidence type="ECO:0000313" key="7">
    <source>
        <dbReference type="Proteomes" id="UP000279673"/>
    </source>
</evidence>
<dbReference type="PANTHER" id="PTHR48099:SF5">
    <property type="entry name" value="C-1-TETRAHYDROFOLATE SYNTHASE, CYTOPLASMIC"/>
    <property type="match status" value="1"/>
</dbReference>
<dbReference type="Pfam" id="PF02882">
    <property type="entry name" value="THF_DHG_CYH_C"/>
    <property type="match status" value="1"/>
</dbReference>
<protein>
    <recommendedName>
        <fullName evidence="1">methenyltetrahydrofolate cyclohydrolase</fullName>
        <ecNumber evidence="1">3.5.4.9</ecNumber>
    </recommendedName>
</protein>
<comment type="caution">
    <text evidence="5">The sequence shown here is derived from an EMBL/GenBank/DDBJ whole genome shotgun (WGS) entry which is preliminary data.</text>
</comment>
<gene>
    <name evidence="6" type="ORF">DYS74_11665</name>
    <name evidence="5" type="ORF">DYS74_17550</name>
</gene>
<proteinExistence type="predicted"/>
<dbReference type="GO" id="GO:0004477">
    <property type="term" value="F:methenyltetrahydrofolate cyclohydrolase activity"/>
    <property type="evidence" value="ECO:0007669"/>
    <property type="project" value="UniProtKB-EC"/>
</dbReference>
<keyword evidence="2 5" id="KW-0378">Hydrolase</keyword>
<dbReference type="Gene3D" id="3.40.50.720">
    <property type="entry name" value="NAD(P)-binding Rossmann-like Domain"/>
    <property type="match status" value="1"/>
</dbReference>
<dbReference type="InterPro" id="IPR020631">
    <property type="entry name" value="THF_DH/CycHdrlase_NAD-bd_dom"/>
</dbReference>
<dbReference type="Proteomes" id="UP000279673">
    <property type="component" value="Unassembled WGS sequence"/>
</dbReference>